<dbReference type="Gene3D" id="3.30.1390.30">
    <property type="entry name" value="Penicillin-binding protein 2a, domain 3"/>
    <property type="match status" value="1"/>
</dbReference>
<dbReference type="InterPro" id="IPR017790">
    <property type="entry name" value="Penicillin-binding_protein_2"/>
</dbReference>
<dbReference type="SUPFAM" id="SSF56519">
    <property type="entry name" value="Penicillin binding protein dimerisation domain"/>
    <property type="match status" value="1"/>
</dbReference>
<dbReference type="InterPro" id="IPR012338">
    <property type="entry name" value="Beta-lactam/transpept-like"/>
</dbReference>
<organism evidence="17 18">
    <name type="scientific">Sutterella wadsworthensis 2_1_59BFAA</name>
    <dbReference type="NCBI Taxonomy" id="742823"/>
    <lineage>
        <taxon>Bacteria</taxon>
        <taxon>Pseudomonadati</taxon>
        <taxon>Pseudomonadota</taxon>
        <taxon>Betaproteobacteria</taxon>
        <taxon>Burkholderiales</taxon>
        <taxon>Sutterellaceae</taxon>
        <taxon>Sutterella</taxon>
    </lineage>
</organism>
<dbReference type="HOGENOM" id="CLU_009289_1_2_4"/>
<keyword evidence="18" id="KW-1185">Reference proteome</keyword>
<evidence type="ECO:0000256" key="4">
    <source>
        <dbReference type="ARBA" id="ARBA00022519"/>
    </source>
</evidence>
<dbReference type="eggNOG" id="COG0768">
    <property type="taxonomic scope" value="Bacteria"/>
</dbReference>
<dbReference type="PATRIC" id="fig|742823.3.peg.650"/>
<evidence type="ECO:0000259" key="16">
    <source>
        <dbReference type="Pfam" id="PF03717"/>
    </source>
</evidence>
<dbReference type="AlphaFoldDB" id="K1KJ94"/>
<keyword evidence="7 14" id="KW-0812">Transmembrane</keyword>
<evidence type="ECO:0000256" key="1">
    <source>
        <dbReference type="ARBA" id="ARBA00004167"/>
    </source>
</evidence>
<evidence type="ECO:0000256" key="2">
    <source>
        <dbReference type="ARBA" id="ARBA00004236"/>
    </source>
</evidence>
<evidence type="ECO:0000256" key="9">
    <source>
        <dbReference type="ARBA" id="ARBA00022960"/>
    </source>
</evidence>
<keyword evidence="5 14" id="KW-0121">Carboxypeptidase</keyword>
<evidence type="ECO:0000259" key="15">
    <source>
        <dbReference type="Pfam" id="PF00905"/>
    </source>
</evidence>
<comment type="pathway">
    <text evidence="14">Cell wall biogenesis; peptidoglycan biosynthesis.</text>
</comment>
<dbReference type="InterPro" id="IPR036138">
    <property type="entry name" value="PBP_dimer_sf"/>
</dbReference>
<dbReference type="GO" id="GO:0071972">
    <property type="term" value="F:peptidoglycan L,D-transpeptidase activity"/>
    <property type="evidence" value="ECO:0007669"/>
    <property type="project" value="TreeGrafter"/>
</dbReference>
<evidence type="ECO:0000313" key="17">
    <source>
        <dbReference type="EMBL" id="EKB31779.1"/>
    </source>
</evidence>
<dbReference type="EC" id="3.4.16.4" evidence="14"/>
<comment type="catalytic activity">
    <reaction evidence="14">
        <text>Preferential cleavage: (Ac)2-L-Lys-D-Ala-|-D-Ala. Also transpeptidation of peptidyl-alanyl moieties that are N-acyl substituents of D-alanine.</text>
        <dbReference type="EC" id="3.4.16.4"/>
    </reaction>
</comment>
<dbReference type="RefSeq" id="WP_005434115.1">
    <property type="nucleotide sequence ID" value="NZ_JH815514.1"/>
</dbReference>
<evidence type="ECO:0000256" key="13">
    <source>
        <dbReference type="ARBA" id="ARBA00023316"/>
    </source>
</evidence>
<dbReference type="GO" id="GO:0071555">
    <property type="term" value="P:cell wall organization"/>
    <property type="evidence" value="ECO:0007669"/>
    <property type="project" value="UniProtKB-KW"/>
</dbReference>
<comment type="caution">
    <text evidence="14">Lacks conserved residue(s) required for the propagation of feature annotation.</text>
</comment>
<evidence type="ECO:0000256" key="14">
    <source>
        <dbReference type="HAMAP-Rule" id="MF_02081"/>
    </source>
</evidence>
<dbReference type="NCBIfam" id="TIGR03423">
    <property type="entry name" value="pbp2_mrdA"/>
    <property type="match status" value="1"/>
</dbReference>
<dbReference type="Gene3D" id="3.40.710.10">
    <property type="entry name" value="DD-peptidase/beta-lactamase superfamily"/>
    <property type="match status" value="1"/>
</dbReference>
<keyword evidence="11 14" id="KW-1133">Transmembrane helix</keyword>
<reference evidence="17 18" key="1">
    <citation type="submission" date="2012-05" db="EMBL/GenBank/DDBJ databases">
        <title>The Genome Sequence of Sutterella wadsworthensis 2_1_59BFAA.</title>
        <authorList>
            <consortium name="The Broad Institute Genome Sequencing Platform"/>
            <person name="Earl A."/>
            <person name="Ward D."/>
            <person name="Feldgarden M."/>
            <person name="Gevers D."/>
            <person name="Daigneault M."/>
            <person name="Strauss J."/>
            <person name="Allen-Vercoe E."/>
            <person name="Walker B."/>
            <person name="Young S.K."/>
            <person name="Zeng Q."/>
            <person name="Gargeya S."/>
            <person name="Fitzgerald M."/>
            <person name="Haas B."/>
            <person name="Abouelleil A."/>
            <person name="Alvarado L."/>
            <person name="Arachchi H.M."/>
            <person name="Berlin A.M."/>
            <person name="Chapman S.B."/>
            <person name="Goldberg J."/>
            <person name="Griggs A."/>
            <person name="Gujja S."/>
            <person name="Hansen M."/>
            <person name="Howarth C."/>
            <person name="Imamovic A."/>
            <person name="Larimer J."/>
            <person name="McCowen C."/>
            <person name="Montmayeur A."/>
            <person name="Murphy C."/>
            <person name="Neiman D."/>
            <person name="Pearson M."/>
            <person name="Priest M."/>
            <person name="Roberts A."/>
            <person name="Saif S."/>
            <person name="Shea T."/>
            <person name="Sisk P."/>
            <person name="Sykes S."/>
            <person name="Wortman J."/>
            <person name="Nusbaum C."/>
            <person name="Birren B."/>
        </authorList>
    </citation>
    <scope>NUCLEOTIDE SEQUENCE [LARGE SCALE GENOMIC DNA]</scope>
    <source>
        <strain evidence="17 18">2_1_59BFAA</strain>
    </source>
</reference>
<comment type="similarity">
    <text evidence="14">Belongs to the transpeptidase family. MrdA subfamily.</text>
</comment>
<dbReference type="InterPro" id="IPR050515">
    <property type="entry name" value="Beta-lactam/transpept"/>
</dbReference>
<dbReference type="EMBL" id="ADMG01000017">
    <property type="protein sequence ID" value="EKB31779.1"/>
    <property type="molecule type" value="Genomic_DNA"/>
</dbReference>
<dbReference type="GO" id="GO:0006508">
    <property type="term" value="P:proteolysis"/>
    <property type="evidence" value="ECO:0007669"/>
    <property type="project" value="UniProtKB-KW"/>
</dbReference>
<gene>
    <name evidence="14" type="primary">mrdA</name>
    <name evidence="17" type="ORF">HMPREF9465_00647</name>
</gene>
<dbReference type="GO" id="GO:0008360">
    <property type="term" value="P:regulation of cell shape"/>
    <property type="evidence" value="ECO:0007669"/>
    <property type="project" value="UniProtKB-KW"/>
</dbReference>
<dbReference type="FunFam" id="3.40.710.10:FF:000024">
    <property type="entry name" value="Penicillin-binding protein 2"/>
    <property type="match status" value="1"/>
</dbReference>
<dbReference type="InterPro" id="IPR005311">
    <property type="entry name" value="PBP_dimer"/>
</dbReference>
<dbReference type="GO" id="GO:0005886">
    <property type="term" value="C:plasma membrane"/>
    <property type="evidence" value="ECO:0007669"/>
    <property type="project" value="UniProtKB-SubCell"/>
</dbReference>
<dbReference type="Pfam" id="PF00905">
    <property type="entry name" value="Transpeptidase"/>
    <property type="match status" value="1"/>
</dbReference>
<dbReference type="Pfam" id="PF03717">
    <property type="entry name" value="PBP_dimer"/>
    <property type="match status" value="1"/>
</dbReference>
<evidence type="ECO:0000256" key="8">
    <source>
        <dbReference type="ARBA" id="ARBA00022801"/>
    </source>
</evidence>
<dbReference type="GO" id="GO:0009002">
    <property type="term" value="F:serine-type D-Ala-D-Ala carboxypeptidase activity"/>
    <property type="evidence" value="ECO:0007669"/>
    <property type="project" value="UniProtKB-UniRule"/>
</dbReference>
<comment type="function">
    <text evidence="14">Catalyzes cross-linking of the peptidoglycan cell wall.</text>
</comment>
<dbReference type="GO" id="GO:0008658">
    <property type="term" value="F:penicillin binding"/>
    <property type="evidence" value="ECO:0007669"/>
    <property type="project" value="InterPro"/>
</dbReference>
<evidence type="ECO:0000256" key="12">
    <source>
        <dbReference type="ARBA" id="ARBA00023136"/>
    </source>
</evidence>
<keyword evidence="13 14" id="KW-0961">Cell wall biogenesis/degradation</keyword>
<comment type="subcellular location">
    <subcellularLocation>
        <location evidence="14">Cell inner membrane</location>
        <topology evidence="14">Single-pass membrane protein</topology>
    </subcellularLocation>
    <subcellularLocation>
        <location evidence="2">Cell membrane</location>
    </subcellularLocation>
    <subcellularLocation>
        <location evidence="1">Membrane</location>
        <topology evidence="1">Single-pass membrane protein</topology>
    </subcellularLocation>
</comment>
<dbReference type="Gene3D" id="3.90.1310.10">
    <property type="entry name" value="Penicillin-binding protein 2a (Domain 2)"/>
    <property type="match status" value="1"/>
</dbReference>
<evidence type="ECO:0000313" key="18">
    <source>
        <dbReference type="Proteomes" id="UP000005835"/>
    </source>
</evidence>
<evidence type="ECO:0000256" key="11">
    <source>
        <dbReference type="ARBA" id="ARBA00022989"/>
    </source>
</evidence>
<dbReference type="PANTHER" id="PTHR30627:SF2">
    <property type="entry name" value="PEPTIDOGLYCAN D,D-TRANSPEPTIDASE MRDA"/>
    <property type="match status" value="1"/>
</dbReference>
<sequence>MALDFKQVDADLVPFRRRLLFVFFLVIVLFCVLIGRFAWLQIINKNAYTERAEKNRTVTVVSQAARGLIYDRNGELLAKNTLAYSLEITPDKVSDLEKTIDALSEIIPITTADRRRFVRLREDLNRYDSIPIRQELTDEEVAVFTGQQWRFPGVEINQREYRVYPEGSVGSHILGYIGSLSQSDKKRLTSEGLIDDYEGERVIGKVGIERSYESLLHGTPGHETLEITAGGHAVRSLAFEPPKAGKNLHLTIDMNLQRVAENAMKGKVGAVIAIQPKTGEILSFVSMPTYDPNLFPGGIDPKSWSQLNTAETKPLLNRAMRGLYPIGSTYKPFVALAGLETGATTADFVLDDTGVFTLGKHRFRDMSGVPKGRLDLRKSIAVSSDVYYYWLATRLGVDTIHDFMVPWGFGQKTGIDLVGEQTGVLPSREWKEARVKQPWMVGDTPSIGIGQGYNAFTLLQLAHATSTLANRGIVMTPHLVKRITDPSTNKAEDVPVEPAAVIPLKSRNVETVIAGMTDVSTKGTARFVFKGVPYTVACKTGTAQVVTIAQDDKYDAKKLAKKHHDHALFIAFAPARNPRIALAVLVENGGFGAQAAAPVARQLIDYWLTGANSLELPPPKGVPLITQRRNR</sequence>
<dbReference type="HAMAP" id="MF_02081">
    <property type="entry name" value="MrdA_transpept"/>
    <property type="match status" value="1"/>
</dbReference>
<feature type="transmembrane region" description="Helical" evidence="14">
    <location>
        <begin position="20"/>
        <end position="39"/>
    </location>
</feature>
<dbReference type="Proteomes" id="UP000005835">
    <property type="component" value="Unassembled WGS sequence"/>
</dbReference>
<dbReference type="OrthoDB" id="9789078at2"/>
<protein>
    <recommendedName>
        <fullName evidence="14">Peptidoglycan D,D-transpeptidase MrdA</fullName>
        <ecNumber evidence="14">3.4.16.4</ecNumber>
    </recommendedName>
    <alternativeName>
        <fullName evidence="14">Penicillin-binding protein 2</fullName>
        <shortName evidence="14">PBP-2</shortName>
    </alternativeName>
</protein>
<evidence type="ECO:0000256" key="7">
    <source>
        <dbReference type="ARBA" id="ARBA00022692"/>
    </source>
</evidence>
<feature type="domain" description="Penicillin-binding protein transpeptidase" evidence="15">
    <location>
        <begin position="269"/>
        <end position="604"/>
    </location>
</feature>
<evidence type="ECO:0000256" key="3">
    <source>
        <dbReference type="ARBA" id="ARBA00022475"/>
    </source>
</evidence>
<evidence type="ECO:0000256" key="5">
    <source>
        <dbReference type="ARBA" id="ARBA00022645"/>
    </source>
</evidence>
<accession>K1KJ94</accession>
<dbReference type="GO" id="GO:0009252">
    <property type="term" value="P:peptidoglycan biosynthetic process"/>
    <property type="evidence" value="ECO:0007669"/>
    <property type="project" value="UniProtKB-UniRule"/>
</dbReference>
<dbReference type="InterPro" id="IPR001460">
    <property type="entry name" value="PCN-bd_Tpept"/>
</dbReference>
<feature type="active site" description="Acyl-ester intermediate" evidence="14">
    <location>
        <position position="328"/>
    </location>
</feature>
<evidence type="ECO:0000256" key="10">
    <source>
        <dbReference type="ARBA" id="ARBA00022984"/>
    </source>
</evidence>
<keyword evidence="10 14" id="KW-0573">Peptidoglycan synthesis</keyword>
<keyword evidence="4 14" id="KW-0997">Cell inner membrane</keyword>
<evidence type="ECO:0000256" key="6">
    <source>
        <dbReference type="ARBA" id="ARBA00022670"/>
    </source>
</evidence>
<keyword evidence="6 14" id="KW-0645">Protease</keyword>
<keyword evidence="12 14" id="KW-0472">Membrane</keyword>
<dbReference type="PANTHER" id="PTHR30627">
    <property type="entry name" value="PEPTIDOGLYCAN D,D-TRANSPEPTIDASE"/>
    <property type="match status" value="1"/>
</dbReference>
<dbReference type="STRING" id="742823.HMPREF9465_00647"/>
<name>K1KJ94_9BURK</name>
<keyword evidence="9 14" id="KW-0133">Cell shape</keyword>
<dbReference type="SUPFAM" id="SSF56601">
    <property type="entry name" value="beta-lactamase/transpeptidase-like"/>
    <property type="match status" value="1"/>
</dbReference>
<proteinExistence type="inferred from homology"/>
<keyword evidence="8 14" id="KW-0378">Hydrolase</keyword>
<feature type="domain" description="Penicillin-binding protein dimerisation" evidence="16">
    <location>
        <begin position="63"/>
        <end position="236"/>
    </location>
</feature>
<keyword evidence="3 14" id="KW-1003">Cell membrane</keyword>
<comment type="caution">
    <text evidence="17">The sequence shown here is derived from an EMBL/GenBank/DDBJ whole genome shotgun (WGS) entry which is preliminary data.</text>
</comment>